<dbReference type="Pfam" id="PF00383">
    <property type="entry name" value="dCMP_cyt_deam_1"/>
    <property type="match status" value="1"/>
</dbReference>
<proteinExistence type="predicted"/>
<dbReference type="AlphaFoldDB" id="A0A6C0HG07"/>
<dbReference type="InterPro" id="IPR016193">
    <property type="entry name" value="Cytidine_deaminase-like"/>
</dbReference>
<reference evidence="2" key="1">
    <citation type="journal article" date="2020" name="Nature">
        <title>Giant virus diversity and host interactions through global metagenomics.</title>
        <authorList>
            <person name="Schulz F."/>
            <person name="Roux S."/>
            <person name="Paez-Espino D."/>
            <person name="Jungbluth S."/>
            <person name="Walsh D.A."/>
            <person name="Denef V.J."/>
            <person name="McMahon K.D."/>
            <person name="Konstantinidis K.T."/>
            <person name="Eloe-Fadrosh E.A."/>
            <person name="Kyrpides N.C."/>
            <person name="Woyke T."/>
        </authorList>
    </citation>
    <scope>NUCLEOTIDE SEQUENCE</scope>
    <source>
        <strain evidence="2">GVMAG-M-3300023184-101</strain>
    </source>
</reference>
<evidence type="ECO:0000259" key="1">
    <source>
        <dbReference type="Pfam" id="PF00383"/>
    </source>
</evidence>
<dbReference type="EMBL" id="MN739950">
    <property type="protein sequence ID" value="QHT79532.1"/>
    <property type="molecule type" value="Genomic_DNA"/>
</dbReference>
<dbReference type="SUPFAM" id="SSF53927">
    <property type="entry name" value="Cytidine deaminase-like"/>
    <property type="match status" value="1"/>
</dbReference>
<feature type="domain" description="CMP/dCMP-type deaminase" evidence="1">
    <location>
        <begin position="67"/>
        <end position="155"/>
    </location>
</feature>
<protein>
    <recommendedName>
        <fullName evidence="1">CMP/dCMP-type deaminase domain-containing protein</fullName>
    </recommendedName>
</protein>
<dbReference type="InterPro" id="IPR002125">
    <property type="entry name" value="CMP_dCMP_dom"/>
</dbReference>
<evidence type="ECO:0000313" key="2">
    <source>
        <dbReference type="EMBL" id="QHT79532.1"/>
    </source>
</evidence>
<accession>A0A6C0HG07</accession>
<sequence length="207" mass="24508">MCININSYIYIHLTRRVYIDKIDLINYININSIINKSIYIKLLNYLIKMIKYNMLVYFIQHLILKRQKQTANGKDLKFNHMCVIVTKKGVPLSYGHNVYDSKNQITEHAEEMALRILIENRERVYSKKKPLYLIVARTNGYNSKPCSRCLALIEKHSHIINIRHVCYSHEEELDGLKTDKLKNLMTEDPFISSYTRKFCASMRKSKK</sequence>
<name>A0A6C0HG07_9ZZZZ</name>
<organism evidence="2">
    <name type="scientific">viral metagenome</name>
    <dbReference type="NCBI Taxonomy" id="1070528"/>
    <lineage>
        <taxon>unclassified sequences</taxon>
        <taxon>metagenomes</taxon>
        <taxon>organismal metagenomes</taxon>
    </lineage>
</organism>
<dbReference type="GO" id="GO:0003824">
    <property type="term" value="F:catalytic activity"/>
    <property type="evidence" value="ECO:0007669"/>
    <property type="project" value="InterPro"/>
</dbReference>
<dbReference type="Gene3D" id="3.40.140.10">
    <property type="entry name" value="Cytidine Deaminase, domain 2"/>
    <property type="match status" value="1"/>
</dbReference>